<dbReference type="Gene3D" id="3.40.50.300">
    <property type="entry name" value="P-loop containing nucleotide triphosphate hydrolases"/>
    <property type="match status" value="2"/>
</dbReference>
<name>A0A1V0SGI1_9VIRU</name>
<feature type="domain" description="Helicase ATP-binding" evidence="1">
    <location>
        <begin position="49"/>
        <end position="203"/>
    </location>
</feature>
<dbReference type="PROSITE" id="PS51194">
    <property type="entry name" value="HELICASE_CTER"/>
    <property type="match status" value="1"/>
</dbReference>
<reference evidence="3" key="1">
    <citation type="journal article" date="2017" name="Science">
        <title>Giant viruses with an expanded complement of translation system components.</title>
        <authorList>
            <person name="Schulz F."/>
            <person name="Yutin N."/>
            <person name="Ivanova N.N."/>
            <person name="Ortega D.R."/>
            <person name="Lee T.K."/>
            <person name="Vierheilig J."/>
            <person name="Daims H."/>
            <person name="Horn M."/>
            <person name="Wagner M."/>
            <person name="Jensen G.J."/>
            <person name="Kyrpides N.C."/>
            <person name="Koonin E.V."/>
            <person name="Woyke T."/>
        </authorList>
    </citation>
    <scope>NUCLEOTIDE SEQUENCE</scope>
    <source>
        <strain evidence="3">HKV1</strain>
    </source>
</reference>
<dbReference type="SMART" id="SM00487">
    <property type="entry name" value="DEXDc"/>
    <property type="match status" value="1"/>
</dbReference>
<proteinExistence type="predicted"/>
<keyword evidence="3" id="KW-0547">Nucleotide-binding</keyword>
<protein>
    <submittedName>
        <fullName evidence="3">DEAD/SNF2-like helicase</fullName>
    </submittedName>
</protein>
<dbReference type="InterPro" id="IPR027417">
    <property type="entry name" value="P-loop_NTPase"/>
</dbReference>
<dbReference type="PANTHER" id="PTHR45629:SF7">
    <property type="entry name" value="DNA EXCISION REPAIR PROTEIN ERCC-6-RELATED"/>
    <property type="match status" value="1"/>
</dbReference>
<keyword evidence="3" id="KW-0378">Hydrolase</keyword>
<feature type="domain" description="Helicase C-terminal" evidence="2">
    <location>
        <begin position="307"/>
        <end position="449"/>
    </location>
</feature>
<dbReference type="GO" id="GO:0004386">
    <property type="term" value="F:helicase activity"/>
    <property type="evidence" value="ECO:0007669"/>
    <property type="project" value="UniProtKB-KW"/>
</dbReference>
<dbReference type="EMBL" id="KY684105">
    <property type="protein sequence ID" value="ARF10829.1"/>
    <property type="molecule type" value="Genomic_DNA"/>
</dbReference>
<evidence type="ECO:0000259" key="1">
    <source>
        <dbReference type="PROSITE" id="PS51192"/>
    </source>
</evidence>
<dbReference type="PROSITE" id="PS51192">
    <property type="entry name" value="HELICASE_ATP_BIND_1"/>
    <property type="match status" value="1"/>
</dbReference>
<accession>A0A1V0SGI1</accession>
<evidence type="ECO:0000313" key="3">
    <source>
        <dbReference type="EMBL" id="ARF10829.1"/>
    </source>
</evidence>
<dbReference type="InterPro" id="IPR014001">
    <property type="entry name" value="Helicase_ATP-bd"/>
</dbReference>
<organism evidence="3">
    <name type="scientific">Hokovirus HKV1</name>
    <dbReference type="NCBI Taxonomy" id="1977638"/>
    <lineage>
        <taxon>Viruses</taxon>
        <taxon>Varidnaviria</taxon>
        <taxon>Bamfordvirae</taxon>
        <taxon>Nucleocytoviricota</taxon>
        <taxon>Megaviricetes</taxon>
        <taxon>Imitervirales</taxon>
        <taxon>Mimiviridae</taxon>
        <taxon>Klosneuvirinae</taxon>
        <taxon>Hokovirus</taxon>
    </lineage>
</organism>
<keyword evidence="3" id="KW-0347">Helicase</keyword>
<sequence>MPINKNKVNNIIDTIIDNQEANWNDVFNIDEDITGKLHDYQLCNLYEMLTLFEYNDVILNGSDTGTGKTYVSGALLKKKEDYKAIIICLKTAISYWKMVLDYFNVEPLFIINYDAIIEGKYLKNGKLEKCPYLDINHGIFKWNVNKKVIFIFDEAHKCKNSKTLHGKLLLSTKNKGKVLLLSATISARAQDFAIFGYMLNLYNPLNVGRKWINNLLEQDNRMLIKPLISSLTSKIYPDKGAKMSILELGDRFPKNNVIPLPIDLDNNLIEEYDNYYTMKNNDIQNIMKIRVILEKYKTEPLAKIAKDFIDDGLNVVIFLNYTESIMKIAKLLGTDNILYGKTPIEKRDELINDFQSNKINLLICNSKIGGESIGLHDLHGKQRVSLISNSFSGIELKQILGRIYRVGSLTPALQYIVYFANTLEKEIYYLAKNKISFIDNLNEQEIGYLMIN</sequence>
<evidence type="ECO:0000259" key="2">
    <source>
        <dbReference type="PROSITE" id="PS51194"/>
    </source>
</evidence>
<dbReference type="InterPro" id="IPR050496">
    <property type="entry name" value="SNF2_RAD54_helicase_repair"/>
</dbReference>
<dbReference type="PANTHER" id="PTHR45629">
    <property type="entry name" value="SNF2/RAD54 FAMILY MEMBER"/>
    <property type="match status" value="1"/>
</dbReference>
<dbReference type="InterPro" id="IPR001650">
    <property type="entry name" value="Helicase_C-like"/>
</dbReference>
<gene>
    <name evidence="3" type="ORF">Hokovirus_3_102</name>
</gene>
<dbReference type="Pfam" id="PF00271">
    <property type="entry name" value="Helicase_C"/>
    <property type="match status" value="1"/>
</dbReference>
<keyword evidence="3" id="KW-0067">ATP-binding</keyword>
<dbReference type="SUPFAM" id="SSF52540">
    <property type="entry name" value="P-loop containing nucleoside triphosphate hydrolases"/>
    <property type="match status" value="2"/>
</dbReference>